<name>A0A090MMT6_AFIFE</name>
<feature type="region of interest" description="Disordered" evidence="1">
    <location>
        <begin position="1"/>
        <end position="30"/>
    </location>
</feature>
<keyword evidence="3" id="KW-1185">Reference proteome</keyword>
<dbReference type="RefSeq" id="WP_048756570.1">
    <property type="nucleotide sequence ID" value="NZ_CCAZ020000001.1"/>
</dbReference>
<sequence length="481" mass="49488">MSGLPPGFILDQPAQDQAAPSGLPQGFSVDVPASNGVTTVPAANGRPTQVIMDMGAKPKTFTEKLADTWPARAIESIYSAVTLPGDVMAGKAHVPGSPDAQAIPGAVPMGSPDSSGDRIADLATMGNPMSAARGTGAAVAREAGLGLEKSAAPSIPTIAEAKAAAKAGYESDAVKNLQVDPKSVADFTTGLKSRLNELGVNDILAPKTFGILDQVESVPSNAIMTGQNLRTLQKTLGKASQSPDPQERLAATKALIDFNKHLENLPAAHVVNGDAGEFSRTVARANANYSAAKTAENLDKKMVSAQLRANSTNSGMNVANAIRQNMRQVVTRPKEARGLTPDELKMATGIVEGTRTQNAIRAGGNLLGGGGGLGSVVTAAVGGSISPALAALPVAGYAMKALGNKMTVRQAERLSEAVRARAPVASSLTKYEEKALAFERSKNAKTYSDLAIASRNLKNNLAAIGISASVGDLVRHSSQSQ</sequence>
<protein>
    <submittedName>
        <fullName evidence="2">Uncharacterized protein</fullName>
    </submittedName>
</protein>
<dbReference type="Proteomes" id="UP000035762">
    <property type="component" value="Unassembled WGS sequence"/>
</dbReference>
<gene>
    <name evidence="2" type="ORF">BN961_02133</name>
</gene>
<dbReference type="AlphaFoldDB" id="A0A090MMT6"/>
<comment type="caution">
    <text evidence="2">The sequence shown here is derived from an EMBL/GenBank/DDBJ whole genome shotgun (WGS) entry which is preliminary data.</text>
</comment>
<reference evidence="2 3" key="1">
    <citation type="journal article" date="2014" name="Genome Announc.">
        <title>Genome Sequence of Afipia felis Strain 76713, Isolated in Hospital Water Using an Amoeba Co-Culture Procedure.</title>
        <authorList>
            <person name="Benamar S."/>
            <person name="La Scola B."/>
            <person name="Croce O."/>
        </authorList>
    </citation>
    <scope>NUCLEOTIDE SEQUENCE [LARGE SCALE GENOMIC DNA]</scope>
    <source>
        <strain evidence="2 3">76713</strain>
    </source>
</reference>
<proteinExistence type="predicted"/>
<dbReference type="OrthoDB" id="8313682at2"/>
<evidence type="ECO:0000313" key="2">
    <source>
        <dbReference type="EMBL" id="CEG08715.1"/>
    </source>
</evidence>
<organism evidence="2 3">
    <name type="scientific">Afipia felis</name>
    <name type="common">Cat scratch disease bacillus</name>
    <dbReference type="NCBI Taxonomy" id="1035"/>
    <lineage>
        <taxon>Bacteria</taxon>
        <taxon>Pseudomonadati</taxon>
        <taxon>Pseudomonadota</taxon>
        <taxon>Alphaproteobacteria</taxon>
        <taxon>Hyphomicrobiales</taxon>
        <taxon>Nitrobacteraceae</taxon>
        <taxon>Afipia</taxon>
    </lineage>
</organism>
<dbReference type="EMBL" id="CCAZ020000001">
    <property type="protein sequence ID" value="CEG08715.1"/>
    <property type="molecule type" value="Genomic_DNA"/>
</dbReference>
<dbReference type="STRING" id="1035.BN961_02133"/>
<accession>A0A090MMT6</accession>
<evidence type="ECO:0000313" key="3">
    <source>
        <dbReference type="Proteomes" id="UP000035762"/>
    </source>
</evidence>
<evidence type="ECO:0000256" key="1">
    <source>
        <dbReference type="SAM" id="MobiDB-lite"/>
    </source>
</evidence>